<gene>
    <name evidence="1 2" type="primary">LOC114343278</name>
</gene>
<dbReference type="RefSeq" id="XP_028149885.1">
    <property type="nucleotide sequence ID" value="XM_028294084.1"/>
</dbReference>
<accession>A0A6P7GIZ1</accession>
<organism evidence="2">
    <name type="scientific">Diabrotica virgifera virgifera</name>
    <name type="common">western corn rootworm</name>
    <dbReference type="NCBI Taxonomy" id="50390"/>
    <lineage>
        <taxon>Eukaryota</taxon>
        <taxon>Metazoa</taxon>
        <taxon>Ecdysozoa</taxon>
        <taxon>Arthropoda</taxon>
        <taxon>Hexapoda</taxon>
        <taxon>Insecta</taxon>
        <taxon>Pterygota</taxon>
        <taxon>Neoptera</taxon>
        <taxon>Endopterygota</taxon>
        <taxon>Coleoptera</taxon>
        <taxon>Polyphaga</taxon>
        <taxon>Cucujiformia</taxon>
        <taxon>Chrysomeloidea</taxon>
        <taxon>Chrysomelidae</taxon>
        <taxon>Galerucinae</taxon>
        <taxon>Diabroticina</taxon>
        <taxon>Diabroticites</taxon>
        <taxon>Diabrotica</taxon>
    </lineage>
</organism>
<evidence type="ECO:0000313" key="2">
    <source>
        <dbReference type="RefSeq" id="XP_028149886.1"/>
    </source>
</evidence>
<reference evidence="1 2" key="1">
    <citation type="submission" date="2025-04" db="UniProtKB">
        <authorList>
            <consortium name="RefSeq"/>
        </authorList>
    </citation>
    <scope>IDENTIFICATION</scope>
    <source>
        <tissue evidence="1 2">Whole insect</tissue>
    </source>
</reference>
<evidence type="ECO:0000313" key="1">
    <source>
        <dbReference type="RefSeq" id="XP_028149885.1"/>
    </source>
</evidence>
<name>A0A6P7GIZ1_DIAVI</name>
<dbReference type="AlphaFoldDB" id="A0A6P7GIZ1"/>
<sequence length="247" mass="28790">MNFEAKQFTVMQKISERHKTRDVYRLFEDFHITGARPPDEVVMDESRCLLNAAAMYYSKCNNIEEYADLMRNEDKPKTRIRIDTAHFLNTYRGLLKGIKSRHVRTLYMAAIGRLLITDSIEQAENIIHAIFVISNCETCGSLVVSDENEIPELTECGKNIQFLKSLVTEEVRNNEEKALEHDDTDKDFNIFSTSIENVDEDEEEVVVTNYWSTWAKKLLHKAEYFFDEKGTDANGYFLENIDIKKNY</sequence>
<dbReference type="RefSeq" id="XP_028149886.1">
    <property type="nucleotide sequence ID" value="XM_028294085.1"/>
</dbReference>
<protein>
    <submittedName>
        <fullName evidence="1 2">Uncharacterized protein LOC114343278</fullName>
    </submittedName>
</protein>
<proteinExistence type="predicted"/>